<organism evidence="2 3">
    <name type="scientific">Periconia macrospinosa</name>
    <dbReference type="NCBI Taxonomy" id="97972"/>
    <lineage>
        <taxon>Eukaryota</taxon>
        <taxon>Fungi</taxon>
        <taxon>Dikarya</taxon>
        <taxon>Ascomycota</taxon>
        <taxon>Pezizomycotina</taxon>
        <taxon>Dothideomycetes</taxon>
        <taxon>Pleosporomycetidae</taxon>
        <taxon>Pleosporales</taxon>
        <taxon>Massarineae</taxon>
        <taxon>Periconiaceae</taxon>
        <taxon>Periconia</taxon>
    </lineage>
</organism>
<protein>
    <submittedName>
        <fullName evidence="2">Uncharacterized protein</fullName>
    </submittedName>
</protein>
<proteinExistence type="predicted"/>
<evidence type="ECO:0000313" key="2">
    <source>
        <dbReference type="EMBL" id="PVI08336.1"/>
    </source>
</evidence>
<feature type="coiled-coil region" evidence="1">
    <location>
        <begin position="26"/>
        <end position="117"/>
    </location>
</feature>
<keyword evidence="1" id="KW-0175">Coiled coil</keyword>
<accession>A0A2V1EDC1</accession>
<sequence>MSLLVQQSGMDNPTTDMILLAKVDKISGEIKQLQEAQANVKALTDQVEKLSCEVKELQEAQAGKLSRENKELQRALAEQKEQHEFQVDKLSRENKELKKALTEKEKLQELRDALADKIFFENMQLQHCGIELKKKEELLEKSFQLLSSVLRDSDKFNSFSQLLDGFQLIIAESEIQFDVETMLAWEVLFSRDFLIWVVGPEAKNSDQHLRYMKLRALFIDLVRRQPSDVQRLFVLRHF</sequence>
<name>A0A2V1EDC1_9PLEO</name>
<dbReference type="AlphaFoldDB" id="A0A2V1EDC1"/>
<reference evidence="2 3" key="1">
    <citation type="journal article" date="2018" name="Sci. Rep.">
        <title>Comparative genomics provides insights into the lifestyle and reveals functional heterogeneity of dark septate endophytic fungi.</title>
        <authorList>
            <person name="Knapp D.G."/>
            <person name="Nemeth J.B."/>
            <person name="Barry K."/>
            <person name="Hainaut M."/>
            <person name="Henrissat B."/>
            <person name="Johnson J."/>
            <person name="Kuo A."/>
            <person name="Lim J.H.P."/>
            <person name="Lipzen A."/>
            <person name="Nolan M."/>
            <person name="Ohm R.A."/>
            <person name="Tamas L."/>
            <person name="Grigoriev I.V."/>
            <person name="Spatafora J.W."/>
            <person name="Nagy L.G."/>
            <person name="Kovacs G.M."/>
        </authorList>
    </citation>
    <scope>NUCLEOTIDE SEQUENCE [LARGE SCALE GENOMIC DNA]</scope>
    <source>
        <strain evidence="2 3">DSE2036</strain>
    </source>
</reference>
<evidence type="ECO:0000313" key="3">
    <source>
        <dbReference type="Proteomes" id="UP000244855"/>
    </source>
</evidence>
<gene>
    <name evidence="2" type="ORF">DM02DRAFT_647704</name>
</gene>
<keyword evidence="3" id="KW-1185">Reference proteome</keyword>
<dbReference type="Proteomes" id="UP000244855">
    <property type="component" value="Unassembled WGS sequence"/>
</dbReference>
<evidence type="ECO:0000256" key="1">
    <source>
        <dbReference type="SAM" id="Coils"/>
    </source>
</evidence>
<dbReference type="EMBL" id="KZ805300">
    <property type="protein sequence ID" value="PVI08336.1"/>
    <property type="molecule type" value="Genomic_DNA"/>
</dbReference>